<dbReference type="Proteomes" id="UP000092528">
    <property type="component" value="Chromosome 1"/>
</dbReference>
<evidence type="ECO:0000313" key="4">
    <source>
        <dbReference type="Proteomes" id="UP000092528"/>
    </source>
</evidence>
<evidence type="ECO:0000259" key="2">
    <source>
        <dbReference type="Pfam" id="PF16967"/>
    </source>
</evidence>
<evidence type="ECO:0000256" key="1">
    <source>
        <dbReference type="SAM" id="SignalP"/>
    </source>
</evidence>
<accession>A0A1C7F6W3</accession>
<reference evidence="3 4" key="1">
    <citation type="submission" date="2016-07" db="EMBL/GenBank/DDBJ databases">
        <title>Genome sequencing of Vibrio scophthalmi strain VS-05, an isolated from Paralichthys olivaceus.</title>
        <authorList>
            <person name="Han H.-J."/>
        </authorList>
    </citation>
    <scope>NUCLEOTIDE SEQUENCE [LARGE SCALE GENOMIC DNA]</scope>
    <source>
        <strain evidence="3 4">VS-05</strain>
    </source>
</reference>
<feature type="chain" id="PRO_5008885467" description="Pilus assembly protein E-set like domain-containing protein" evidence="1">
    <location>
        <begin position="21"/>
        <end position="811"/>
    </location>
</feature>
<name>A0A1C7F6W3_9VIBR</name>
<dbReference type="RefSeq" id="WP_065545118.1">
    <property type="nucleotide sequence ID" value="NZ_CP016414.1"/>
</dbReference>
<keyword evidence="4" id="KW-1185">Reference proteome</keyword>
<protein>
    <recommendedName>
        <fullName evidence="2">Pilus assembly protein E-set like domain-containing protein</fullName>
    </recommendedName>
</protein>
<organism evidence="3 4">
    <name type="scientific">Vibrio scophthalmi</name>
    <dbReference type="NCBI Taxonomy" id="45658"/>
    <lineage>
        <taxon>Bacteria</taxon>
        <taxon>Pseudomonadati</taxon>
        <taxon>Pseudomonadota</taxon>
        <taxon>Gammaproteobacteria</taxon>
        <taxon>Vibrionales</taxon>
        <taxon>Vibrionaceae</taxon>
        <taxon>Vibrio</taxon>
    </lineage>
</organism>
<dbReference type="EMBL" id="CP016414">
    <property type="protein sequence ID" value="ANU35672.1"/>
    <property type="molecule type" value="Genomic_DNA"/>
</dbReference>
<feature type="signal peptide" evidence="1">
    <location>
        <begin position="1"/>
        <end position="20"/>
    </location>
</feature>
<sequence>MNYVVTRFLCAYFLMMMAKAYSQDEMLVARENTEVLASLATIDKRYSNIALVANANQNYVGFFELDDKEITLSVVGASEAPIQLAGKLSFFKAQIEKSEADKLQRYLKVVGIKEADIAGLVNELTRGVNGSRECKGKKSDCLVFTPEFTTVVDFYNSSLRLFIPSDLFATTQQKIVLETFDESLLVSSWYGSFSYTDDFSYFLRSENTYGLGDGYLRYDFNASEYSQDIGQFNYNYDAADYSATAGIIANTGRLGVAAQNSLMNERFVGVELSNQKRLEIKNFAARSVDFFSPSEGVLSVYNPQRELIYQSNIQSGRNSIPYSGLPYGNYAVEYEVTNNEEVVFSGNNFVSNSDAFDASELSFYGRLGAKEQYGTEERDSLVFDTGLSLPLYQQQSAIGNLSLVEEEWFAGLGYYANINDYRLSVKYSLGQNGSRVNADVYSNAFNLSVASTDVDDEHQESYLGNQDSLLISTGMNQSFGLFSLGVSASYNEIGRDDYLSYNVNTNYSFRNGVSLYASYSGSDNQNNINLGLSIPLSTQTHYSGTYTQNDGRGEFNNQLSTNARLNDELSLNGGVSHRYVSDNDSSSRQNNGIDAYINGNYRHAAFNSSAGIRRQKEGTVTYNGSFSTTAYVTENRAYFKESRSDSTSAIEVNGIDEALEGKVKIHDKVSGRKATQTIANNTLIEMKPYSQVVVDYAFDNDGYALESVNMERNTTVNMLPGKIHYLNVKQQPIGNVLIVSNGADTNGIVCTGSACVSDSNVNDKVLKFRVKPGRQFAIHRNGQMCFSGQVEQGKTNIGVCQSEPMTGISVQ</sequence>
<keyword evidence="1" id="KW-0732">Signal</keyword>
<dbReference type="GeneID" id="96871461"/>
<dbReference type="PATRIC" id="fig|45658.7.peg.504"/>
<dbReference type="AlphaFoldDB" id="A0A1C7F6W3"/>
<dbReference type="STRING" id="45658.VSVS12_02806"/>
<gene>
    <name evidence="3" type="ORF">VSVS05_00539</name>
</gene>
<feature type="domain" description="Pilus assembly protein E-set like" evidence="2">
    <location>
        <begin position="285"/>
        <end position="344"/>
    </location>
</feature>
<proteinExistence type="predicted"/>
<evidence type="ECO:0000313" key="3">
    <source>
        <dbReference type="EMBL" id="ANU35672.1"/>
    </source>
</evidence>
<dbReference type="Pfam" id="PF16967">
    <property type="entry name" value="TcfC"/>
    <property type="match status" value="1"/>
</dbReference>
<dbReference type="InterPro" id="IPR032636">
    <property type="entry name" value="Pilus_assem_E-set-like_dom"/>
</dbReference>